<dbReference type="OrthoDB" id="9802640at2"/>
<dbReference type="EMBL" id="AEVS01000077">
    <property type="protein sequence ID" value="EGA64914.1"/>
    <property type="molecule type" value="Genomic_DNA"/>
</dbReference>
<gene>
    <name evidence="2" type="ORF">VIBR0546_17828</name>
</gene>
<organism evidence="2 3">
    <name type="scientific">Vibrio brasiliensis LMG 20546</name>
    <dbReference type="NCBI Taxonomy" id="945543"/>
    <lineage>
        <taxon>Bacteria</taxon>
        <taxon>Pseudomonadati</taxon>
        <taxon>Pseudomonadota</taxon>
        <taxon>Gammaproteobacteria</taxon>
        <taxon>Vibrionales</taxon>
        <taxon>Vibrionaceae</taxon>
        <taxon>Vibrio</taxon>
        <taxon>Vibrio oreintalis group</taxon>
    </lineage>
</organism>
<evidence type="ECO:0000313" key="2">
    <source>
        <dbReference type="EMBL" id="EGA64914.1"/>
    </source>
</evidence>
<proteinExistence type="predicted"/>
<dbReference type="InterPro" id="IPR002711">
    <property type="entry name" value="HNH"/>
</dbReference>
<dbReference type="CDD" id="cd00085">
    <property type="entry name" value="HNHc"/>
    <property type="match status" value="1"/>
</dbReference>
<reference evidence="2 3" key="1">
    <citation type="journal article" date="2012" name="Int. J. Syst. Evol. Microbiol.">
        <title>Vibrio caribbeanicus sp. nov., isolated from the marine sponge Scleritoderma cyanea.</title>
        <authorList>
            <person name="Hoffmann M."/>
            <person name="Monday S.R."/>
            <person name="Allard M.W."/>
            <person name="Strain E.A."/>
            <person name="Whittaker P."/>
            <person name="Naum M."/>
            <person name="McCarthy P.J."/>
            <person name="Lopez J.V."/>
            <person name="Fischer M."/>
            <person name="Brown E.W."/>
        </authorList>
    </citation>
    <scope>NUCLEOTIDE SEQUENCE [LARGE SCALE GENOMIC DNA]</scope>
    <source>
        <strain evidence="2 3">LMG 20546</strain>
    </source>
</reference>
<sequence>MNDNELKLLKYLVNHCKQGQVKVNEPRTYLAYSKVLKDLGFPNDRRTPGDSLDYYAMGGLAKWLYSNDFPAITGLIINKVGSGDRGGMPSATYFTFHERNDMDFAWHAKQVQLCCDFDWYSKLNEKGFFLKDTTVYPDEVDKDSGTLLEGATKKVIVNAYERNLEARNDCIKEHGVSCLVCDFNFADFYGPEASGFIHVHHVKPLSEIGEEYKVDPINDLIPVCPNCHAMLHRKNAPTVEQLREDIKFKQACK</sequence>
<dbReference type="GO" id="GO:0003676">
    <property type="term" value="F:nucleic acid binding"/>
    <property type="evidence" value="ECO:0007669"/>
    <property type="project" value="InterPro"/>
</dbReference>
<comment type="caution">
    <text evidence="2">The sequence shown here is derived from an EMBL/GenBank/DDBJ whole genome shotgun (WGS) entry which is preliminary data.</text>
</comment>
<name>E8LX13_9VIBR</name>
<dbReference type="eggNOG" id="COG3183">
    <property type="taxonomic scope" value="Bacteria"/>
</dbReference>
<protein>
    <recommendedName>
        <fullName evidence="1">HNH domain-containing protein</fullName>
    </recommendedName>
</protein>
<dbReference type="Proteomes" id="UP000004371">
    <property type="component" value="Unassembled WGS sequence"/>
</dbReference>
<feature type="domain" description="HNH" evidence="1">
    <location>
        <begin position="178"/>
        <end position="233"/>
    </location>
</feature>
<dbReference type="Pfam" id="PF01844">
    <property type="entry name" value="HNH"/>
    <property type="match status" value="1"/>
</dbReference>
<dbReference type="GO" id="GO:0008270">
    <property type="term" value="F:zinc ion binding"/>
    <property type="evidence" value="ECO:0007669"/>
    <property type="project" value="InterPro"/>
</dbReference>
<dbReference type="GO" id="GO:0004519">
    <property type="term" value="F:endonuclease activity"/>
    <property type="evidence" value="ECO:0007669"/>
    <property type="project" value="InterPro"/>
</dbReference>
<dbReference type="InterPro" id="IPR003615">
    <property type="entry name" value="HNH_nuc"/>
</dbReference>
<dbReference type="RefSeq" id="WP_006880393.1">
    <property type="nucleotide sequence ID" value="NZ_AEVS01000077.1"/>
</dbReference>
<keyword evidence="3" id="KW-1185">Reference proteome</keyword>
<dbReference type="AlphaFoldDB" id="E8LX13"/>
<evidence type="ECO:0000259" key="1">
    <source>
        <dbReference type="Pfam" id="PF01844"/>
    </source>
</evidence>
<accession>E8LX13</accession>
<evidence type="ECO:0000313" key="3">
    <source>
        <dbReference type="Proteomes" id="UP000004371"/>
    </source>
</evidence>